<evidence type="ECO:0000259" key="9">
    <source>
        <dbReference type="PROSITE" id="PS50011"/>
    </source>
</evidence>
<keyword evidence="7 8" id="KW-0067">ATP-binding</keyword>
<dbReference type="EC" id="2.7.11.1" evidence="2"/>
<evidence type="ECO:0000256" key="4">
    <source>
        <dbReference type="ARBA" id="ARBA00022679"/>
    </source>
</evidence>
<dbReference type="PANTHER" id="PTHR43671">
    <property type="entry name" value="SERINE/THREONINE-PROTEIN KINASE NEK"/>
    <property type="match status" value="1"/>
</dbReference>
<evidence type="ECO:0000313" key="10">
    <source>
        <dbReference type="EMBL" id="EGB08853.1"/>
    </source>
</evidence>
<reference evidence="10 11" key="1">
    <citation type="journal article" date="2011" name="Proc. Natl. Acad. Sci. U.S.A.">
        <title>Niche of harmful alga Aureococcus anophagefferens revealed through ecogenomics.</title>
        <authorList>
            <person name="Gobler C.J."/>
            <person name="Berry D.L."/>
            <person name="Dyhrman S.T."/>
            <person name="Wilhelm S.W."/>
            <person name="Salamov A."/>
            <person name="Lobanov A.V."/>
            <person name="Zhang Y."/>
            <person name="Collier J.L."/>
            <person name="Wurch L.L."/>
            <person name="Kustka A.B."/>
            <person name="Dill B.D."/>
            <person name="Shah M."/>
            <person name="VerBerkmoes N.C."/>
            <person name="Kuo A."/>
            <person name="Terry A."/>
            <person name="Pangilinan J."/>
            <person name="Lindquist E.A."/>
            <person name="Lucas S."/>
            <person name="Paulsen I.T."/>
            <person name="Hattenrath-Lehmann T.K."/>
            <person name="Talmage S.C."/>
            <person name="Walker E.A."/>
            <person name="Koch F."/>
            <person name="Burson A.M."/>
            <person name="Marcoval M.A."/>
            <person name="Tang Y.Z."/>
            <person name="Lecleir G.R."/>
            <person name="Coyne K.J."/>
            <person name="Berg G.M."/>
            <person name="Bertrand E.M."/>
            <person name="Saito M.A."/>
            <person name="Gladyshev V.N."/>
            <person name="Grigoriev I.V."/>
        </authorList>
    </citation>
    <scope>NUCLEOTIDE SEQUENCE [LARGE SCALE GENOMIC DNA]</scope>
    <source>
        <strain evidence="11">CCMP 1984</strain>
    </source>
</reference>
<evidence type="ECO:0000256" key="6">
    <source>
        <dbReference type="ARBA" id="ARBA00022777"/>
    </source>
</evidence>
<dbReference type="InterPro" id="IPR050660">
    <property type="entry name" value="NEK_Ser/Thr_kinase"/>
</dbReference>
<dbReference type="RefSeq" id="XP_009036830.1">
    <property type="nucleotide sequence ID" value="XM_009038582.1"/>
</dbReference>
<dbReference type="KEGG" id="aaf:AURANDRAFT_25668"/>
<dbReference type="OMA" id="DSPDYAY"/>
<dbReference type="InParanoid" id="F0Y7P7"/>
<dbReference type="PIRSF" id="PIRSF000654">
    <property type="entry name" value="Integrin-linked_kinase"/>
    <property type="match status" value="1"/>
</dbReference>
<dbReference type="FunFam" id="3.30.200.20:FF:000097">
    <property type="entry name" value="Probable serine/threonine-protein kinase nek1"/>
    <property type="match status" value="1"/>
</dbReference>
<keyword evidence="5 8" id="KW-0547">Nucleotide-binding</keyword>
<organism evidence="11">
    <name type="scientific">Aureococcus anophagefferens</name>
    <name type="common">Harmful bloom alga</name>
    <dbReference type="NCBI Taxonomy" id="44056"/>
    <lineage>
        <taxon>Eukaryota</taxon>
        <taxon>Sar</taxon>
        <taxon>Stramenopiles</taxon>
        <taxon>Ochrophyta</taxon>
        <taxon>Pelagophyceae</taxon>
        <taxon>Pelagomonadales</taxon>
        <taxon>Pelagomonadaceae</taxon>
        <taxon>Aureococcus</taxon>
    </lineage>
</organism>
<keyword evidence="11" id="KW-1185">Reference proteome</keyword>
<dbReference type="PROSITE" id="PS50011">
    <property type="entry name" value="PROTEIN_KINASE_DOM"/>
    <property type="match status" value="1"/>
</dbReference>
<protein>
    <recommendedName>
        <fullName evidence="2">non-specific serine/threonine protein kinase</fullName>
        <ecNumber evidence="2">2.7.11.1</ecNumber>
    </recommendedName>
</protein>
<dbReference type="EMBL" id="GL833127">
    <property type="protein sequence ID" value="EGB08853.1"/>
    <property type="molecule type" value="Genomic_DNA"/>
</dbReference>
<gene>
    <name evidence="10" type="ORF">AURANDRAFT_25668</name>
</gene>
<dbReference type="eggNOG" id="KOG0591">
    <property type="taxonomic scope" value="Eukaryota"/>
</dbReference>
<evidence type="ECO:0000256" key="5">
    <source>
        <dbReference type="ARBA" id="ARBA00022741"/>
    </source>
</evidence>
<evidence type="ECO:0000256" key="8">
    <source>
        <dbReference type="PROSITE-ProRule" id="PRU10141"/>
    </source>
</evidence>
<dbReference type="Proteomes" id="UP000002729">
    <property type="component" value="Unassembled WGS sequence"/>
</dbReference>
<feature type="non-terminal residue" evidence="10">
    <location>
        <position position="266"/>
    </location>
</feature>
<dbReference type="InterPro" id="IPR000719">
    <property type="entry name" value="Prot_kinase_dom"/>
</dbReference>
<dbReference type="InterPro" id="IPR017441">
    <property type="entry name" value="Protein_kinase_ATP_BS"/>
</dbReference>
<dbReference type="AlphaFoldDB" id="F0Y7P7"/>
<name>F0Y7P7_AURAN</name>
<evidence type="ECO:0000256" key="2">
    <source>
        <dbReference type="ARBA" id="ARBA00012513"/>
    </source>
</evidence>
<dbReference type="OrthoDB" id="248923at2759"/>
<sequence>MGLKDFEILHRLGKGSFGTVYKCRRVSDGEIYAMKRVNISHMKDAEIGDALTEIRVLASVRHRNVVPFLESFVEKGRELVLVLDFCDGGDLAAVVEQARKARRLLGEAKIWHYAVQLVDGLRYLHGRSIVHRDVKPANAFLTAKGEVRIGDLNVSKIVKDDKGGLMKTQIAIGTPYYMAPEIWADRPYSRAADVWALGCTVYELCCLRPPFHARSVAALGKAVRSGRRDAIPRTYSRELRDFVDGMLQVNASKRPSIDALAASEVL</sequence>
<dbReference type="SUPFAM" id="SSF56112">
    <property type="entry name" value="Protein kinase-like (PK-like)"/>
    <property type="match status" value="1"/>
</dbReference>
<dbReference type="GO" id="GO:0005524">
    <property type="term" value="F:ATP binding"/>
    <property type="evidence" value="ECO:0007669"/>
    <property type="project" value="UniProtKB-UniRule"/>
</dbReference>
<evidence type="ECO:0000313" key="11">
    <source>
        <dbReference type="Proteomes" id="UP000002729"/>
    </source>
</evidence>
<feature type="binding site" evidence="8">
    <location>
        <position position="35"/>
    </location>
    <ligand>
        <name>ATP</name>
        <dbReference type="ChEBI" id="CHEBI:30616"/>
    </ligand>
</feature>
<accession>F0Y7P7</accession>
<evidence type="ECO:0000256" key="1">
    <source>
        <dbReference type="ARBA" id="ARBA00010886"/>
    </source>
</evidence>
<dbReference type="PROSITE" id="PS00107">
    <property type="entry name" value="PROTEIN_KINASE_ATP"/>
    <property type="match status" value="1"/>
</dbReference>
<dbReference type="GO" id="GO:0004674">
    <property type="term" value="F:protein serine/threonine kinase activity"/>
    <property type="evidence" value="ECO:0007669"/>
    <property type="project" value="UniProtKB-KW"/>
</dbReference>
<keyword evidence="3" id="KW-0723">Serine/threonine-protein kinase</keyword>
<dbReference type="PANTHER" id="PTHR43671:SF13">
    <property type="entry name" value="SERINE_THREONINE-PROTEIN KINASE NEK2"/>
    <property type="match status" value="1"/>
</dbReference>
<dbReference type="Gene3D" id="1.10.510.10">
    <property type="entry name" value="Transferase(Phosphotransferase) domain 1"/>
    <property type="match status" value="1"/>
</dbReference>
<feature type="domain" description="Protein kinase" evidence="9">
    <location>
        <begin position="6"/>
        <end position="266"/>
    </location>
</feature>
<dbReference type="SMART" id="SM00220">
    <property type="entry name" value="S_TKc"/>
    <property type="match status" value="1"/>
</dbReference>
<dbReference type="CDD" id="cd08215">
    <property type="entry name" value="STKc_Nek"/>
    <property type="match status" value="1"/>
</dbReference>
<dbReference type="GeneID" id="20220086"/>
<dbReference type="Pfam" id="PF00069">
    <property type="entry name" value="Pkinase"/>
    <property type="match status" value="1"/>
</dbReference>
<dbReference type="Gene3D" id="3.30.200.20">
    <property type="entry name" value="Phosphorylase Kinase, domain 1"/>
    <property type="match status" value="1"/>
</dbReference>
<keyword evidence="6" id="KW-0418">Kinase</keyword>
<evidence type="ECO:0000256" key="7">
    <source>
        <dbReference type="ARBA" id="ARBA00022840"/>
    </source>
</evidence>
<comment type="similarity">
    <text evidence="1">Belongs to the protein kinase superfamily. NEK Ser/Thr protein kinase family. NIMA subfamily.</text>
</comment>
<keyword evidence="4" id="KW-0808">Transferase</keyword>
<evidence type="ECO:0000256" key="3">
    <source>
        <dbReference type="ARBA" id="ARBA00022527"/>
    </source>
</evidence>
<proteinExistence type="inferred from homology"/>
<dbReference type="InterPro" id="IPR011009">
    <property type="entry name" value="Kinase-like_dom_sf"/>
</dbReference>